<reference evidence="2" key="1">
    <citation type="journal article" date="2022" name="Mol. Ecol. Resour.">
        <title>The genomes of chicory, endive, great burdock and yacon provide insights into Asteraceae palaeo-polyploidization history and plant inulin production.</title>
        <authorList>
            <person name="Fan W."/>
            <person name="Wang S."/>
            <person name="Wang H."/>
            <person name="Wang A."/>
            <person name="Jiang F."/>
            <person name="Liu H."/>
            <person name="Zhao H."/>
            <person name="Xu D."/>
            <person name="Zhang Y."/>
        </authorList>
    </citation>
    <scope>NUCLEOTIDE SEQUENCE [LARGE SCALE GENOMIC DNA]</scope>
    <source>
        <strain evidence="2">cv. Punajuju</strain>
    </source>
</reference>
<accession>A0ACB8ZUQ8</accession>
<evidence type="ECO:0000313" key="1">
    <source>
        <dbReference type="EMBL" id="KAI3701236.1"/>
    </source>
</evidence>
<gene>
    <name evidence="1" type="ORF">L2E82_45885</name>
</gene>
<organism evidence="1 2">
    <name type="scientific">Cichorium intybus</name>
    <name type="common">Chicory</name>
    <dbReference type="NCBI Taxonomy" id="13427"/>
    <lineage>
        <taxon>Eukaryota</taxon>
        <taxon>Viridiplantae</taxon>
        <taxon>Streptophyta</taxon>
        <taxon>Embryophyta</taxon>
        <taxon>Tracheophyta</taxon>
        <taxon>Spermatophyta</taxon>
        <taxon>Magnoliopsida</taxon>
        <taxon>eudicotyledons</taxon>
        <taxon>Gunneridae</taxon>
        <taxon>Pentapetalae</taxon>
        <taxon>asterids</taxon>
        <taxon>campanulids</taxon>
        <taxon>Asterales</taxon>
        <taxon>Asteraceae</taxon>
        <taxon>Cichorioideae</taxon>
        <taxon>Cichorieae</taxon>
        <taxon>Cichoriinae</taxon>
        <taxon>Cichorium</taxon>
    </lineage>
</organism>
<protein>
    <submittedName>
        <fullName evidence="1">Uncharacterized protein</fullName>
    </submittedName>
</protein>
<comment type="caution">
    <text evidence="1">The sequence shown here is derived from an EMBL/GenBank/DDBJ whole genome shotgun (WGS) entry which is preliminary data.</text>
</comment>
<dbReference type="EMBL" id="CM042016">
    <property type="protein sequence ID" value="KAI3701236.1"/>
    <property type="molecule type" value="Genomic_DNA"/>
</dbReference>
<evidence type="ECO:0000313" key="2">
    <source>
        <dbReference type="Proteomes" id="UP001055811"/>
    </source>
</evidence>
<reference evidence="1 2" key="2">
    <citation type="journal article" date="2022" name="Mol. Ecol. Resour.">
        <title>The genomes of chicory, endive, great burdock and yacon provide insights into Asteraceae paleo-polyploidization history and plant inulin production.</title>
        <authorList>
            <person name="Fan W."/>
            <person name="Wang S."/>
            <person name="Wang H."/>
            <person name="Wang A."/>
            <person name="Jiang F."/>
            <person name="Liu H."/>
            <person name="Zhao H."/>
            <person name="Xu D."/>
            <person name="Zhang Y."/>
        </authorList>
    </citation>
    <scope>NUCLEOTIDE SEQUENCE [LARGE SCALE GENOMIC DNA]</scope>
    <source>
        <strain evidence="2">cv. Punajuju</strain>
        <tissue evidence="1">Leaves</tissue>
    </source>
</reference>
<sequence>MQLRMTCNRLQYDVLIEFQTDIKLLGIKKCGQISSSKDALTRPSPSEDMGMLLEVICQDNHESMYNQNVTENYSINKRSTTRSQFLGVKDVEVEWIGWVGVNMLDELGQRSLTKALAEKRCIPVFLDEETVRQVMAILS</sequence>
<dbReference type="Proteomes" id="UP001055811">
    <property type="component" value="Linkage Group LG08"/>
</dbReference>
<keyword evidence="2" id="KW-1185">Reference proteome</keyword>
<proteinExistence type="predicted"/>
<name>A0ACB8ZUQ8_CICIN</name>